<dbReference type="AlphaFoldDB" id="A0A3Q9EQ19"/>
<evidence type="ECO:0000256" key="6">
    <source>
        <dbReference type="ARBA" id="ARBA00040529"/>
    </source>
</evidence>
<accession>A0A3Q9EQ19</accession>
<dbReference type="InterPro" id="IPR020615">
    <property type="entry name" value="Thiolase_acyl_enz_int_AS"/>
</dbReference>
<dbReference type="EMBL" id="CP034539">
    <property type="protein sequence ID" value="AZQ33042.1"/>
    <property type="molecule type" value="Genomic_DNA"/>
</dbReference>
<dbReference type="SUPFAM" id="SSF53901">
    <property type="entry name" value="Thiolase-like"/>
    <property type="match status" value="2"/>
</dbReference>
<dbReference type="InterPro" id="IPR020617">
    <property type="entry name" value="Thiolase_C"/>
</dbReference>
<feature type="active site" description="Proton acceptor" evidence="7">
    <location>
        <position position="343"/>
    </location>
</feature>
<dbReference type="InterPro" id="IPR016039">
    <property type="entry name" value="Thiolase-like"/>
</dbReference>
<feature type="domain" description="Thiolase C-terminal" evidence="10">
    <location>
        <begin position="266"/>
        <end position="385"/>
    </location>
</feature>
<gene>
    <name evidence="11" type="ORF">EJ357_05930</name>
</gene>
<dbReference type="EC" id="2.3.1.9" evidence="2"/>
<reference evidence="11 12" key="1">
    <citation type="journal article" date="2019" name="Int. J. Syst. Evol. Microbiol.">
        <title>Streptomyces cyaneochromogenes sp. nov., a blue pigment-producing actinomycete from manganese-contaminated soil.</title>
        <authorList>
            <person name="Tang X."/>
            <person name="Zhao J."/>
            <person name="Li K."/>
            <person name="Chen Z."/>
            <person name="Sun Y."/>
            <person name="Gao J."/>
        </authorList>
    </citation>
    <scope>NUCLEOTIDE SEQUENCE [LARGE SCALE GENOMIC DNA]</scope>
    <source>
        <strain evidence="11 12">MK-45</strain>
    </source>
</reference>
<feature type="active site" description="Acyl-thioester intermediate" evidence="7">
    <location>
        <position position="89"/>
    </location>
</feature>
<feature type="active site" description="Proton acceptor" evidence="7">
    <location>
        <position position="373"/>
    </location>
</feature>
<dbReference type="PIRSF" id="PIRSF000429">
    <property type="entry name" value="Ac-CoA_Ac_transf"/>
    <property type="match status" value="1"/>
</dbReference>
<dbReference type="PROSITE" id="PS00098">
    <property type="entry name" value="THIOLASE_1"/>
    <property type="match status" value="1"/>
</dbReference>
<evidence type="ECO:0000256" key="2">
    <source>
        <dbReference type="ARBA" id="ARBA00012705"/>
    </source>
</evidence>
<evidence type="ECO:0000256" key="5">
    <source>
        <dbReference type="ARBA" id="ARBA00030755"/>
    </source>
</evidence>
<dbReference type="Pfam" id="PF00108">
    <property type="entry name" value="Thiolase_N"/>
    <property type="match status" value="1"/>
</dbReference>
<evidence type="ECO:0000256" key="1">
    <source>
        <dbReference type="ARBA" id="ARBA00010982"/>
    </source>
</evidence>
<keyword evidence="4 8" id="KW-0012">Acyltransferase</keyword>
<dbReference type="NCBIfam" id="TIGR01930">
    <property type="entry name" value="AcCoA-C-Actrans"/>
    <property type="match status" value="1"/>
</dbReference>
<dbReference type="FunFam" id="3.40.47.10:FF:000010">
    <property type="entry name" value="Acetyl-CoA acetyltransferase (Thiolase)"/>
    <property type="match status" value="1"/>
</dbReference>
<dbReference type="Gene3D" id="3.40.47.10">
    <property type="match status" value="2"/>
</dbReference>
<evidence type="ECO:0000259" key="9">
    <source>
        <dbReference type="Pfam" id="PF00108"/>
    </source>
</evidence>
<organism evidence="11 12">
    <name type="scientific">Streptomyces cyaneochromogenes</name>
    <dbReference type="NCBI Taxonomy" id="2496836"/>
    <lineage>
        <taxon>Bacteria</taxon>
        <taxon>Bacillati</taxon>
        <taxon>Actinomycetota</taxon>
        <taxon>Actinomycetes</taxon>
        <taxon>Kitasatosporales</taxon>
        <taxon>Streptomycetaceae</taxon>
        <taxon>Streptomyces</taxon>
    </lineage>
</organism>
<comment type="similarity">
    <text evidence="1 8">Belongs to the thiolase-like superfamily. Thiolase family.</text>
</comment>
<proteinExistence type="inferred from homology"/>
<evidence type="ECO:0000259" key="10">
    <source>
        <dbReference type="Pfam" id="PF02803"/>
    </source>
</evidence>
<dbReference type="Proteomes" id="UP000280298">
    <property type="component" value="Chromosome"/>
</dbReference>
<dbReference type="PROSITE" id="PS00099">
    <property type="entry name" value="THIOLASE_3"/>
    <property type="match status" value="1"/>
</dbReference>
<dbReference type="Pfam" id="PF02803">
    <property type="entry name" value="Thiolase_C"/>
    <property type="match status" value="1"/>
</dbReference>
<evidence type="ECO:0000313" key="11">
    <source>
        <dbReference type="EMBL" id="AZQ33042.1"/>
    </source>
</evidence>
<dbReference type="OrthoDB" id="4440515at2"/>
<evidence type="ECO:0000256" key="3">
    <source>
        <dbReference type="ARBA" id="ARBA00022679"/>
    </source>
</evidence>
<feature type="domain" description="Thiolase N-terminal" evidence="9">
    <location>
        <begin position="5"/>
        <end position="257"/>
    </location>
</feature>
<dbReference type="KEGG" id="scya:EJ357_05930"/>
<name>A0A3Q9EQ19_9ACTN</name>
<dbReference type="InterPro" id="IPR002155">
    <property type="entry name" value="Thiolase"/>
</dbReference>
<evidence type="ECO:0000256" key="4">
    <source>
        <dbReference type="ARBA" id="ARBA00023315"/>
    </source>
</evidence>
<dbReference type="CDD" id="cd00751">
    <property type="entry name" value="thiolase"/>
    <property type="match status" value="1"/>
</dbReference>
<evidence type="ECO:0000256" key="8">
    <source>
        <dbReference type="RuleBase" id="RU003557"/>
    </source>
</evidence>
<dbReference type="GO" id="GO:0003985">
    <property type="term" value="F:acetyl-CoA C-acetyltransferase activity"/>
    <property type="evidence" value="ECO:0007669"/>
    <property type="project" value="UniProtKB-EC"/>
</dbReference>
<dbReference type="PANTHER" id="PTHR18919">
    <property type="entry name" value="ACETYL-COA C-ACYLTRANSFERASE"/>
    <property type="match status" value="1"/>
</dbReference>
<keyword evidence="12" id="KW-1185">Reference proteome</keyword>
<evidence type="ECO:0000256" key="7">
    <source>
        <dbReference type="PIRSR" id="PIRSR000429-1"/>
    </source>
</evidence>
<dbReference type="RefSeq" id="WP_126389312.1">
    <property type="nucleotide sequence ID" value="NZ_CP034539.1"/>
</dbReference>
<dbReference type="InterPro" id="IPR020616">
    <property type="entry name" value="Thiolase_N"/>
</dbReference>
<evidence type="ECO:0000313" key="12">
    <source>
        <dbReference type="Proteomes" id="UP000280298"/>
    </source>
</evidence>
<protein>
    <recommendedName>
        <fullName evidence="6">Probable acetyl-CoA acetyltransferase</fullName>
        <ecNumber evidence="2">2.3.1.9</ecNumber>
    </recommendedName>
    <alternativeName>
        <fullName evidence="5">Acetoacetyl-CoA thiolase</fullName>
    </alternativeName>
</protein>
<sequence length="391" mass="40313">MPVDIAVVHGARTPIGRYKGALSSTPAHRLGALVIREAVVGGGLDLGAVSEVVLGCVGQVGPDAFNARRASLAAGLPVTTPAYNVNRLCGSGLQAVWSAAQSLTLGEADVVVAGGNESMTRQPLLDYSERAPDEVPGEPTVDGTVSLVTDPFGRYPMGMTGEVVADRYDISRQRQDGWAAESQRRAAVAVREGRFDEQIVPVATPGGVVERDEHPRPGTTVDKLAGLAPVFSQNGTITAGNSAGINDGAAAVLLMRSADLTPGAAPLCRLRDAVVTALEPEIMGVAPAEAIRSLLHRNGLTLDAIDVIELNEAFAAQVLAVMDELKLDPDRVNPNGGAIALGHPIGATGTVLLLKAAHELRRTGGRLAVIALCIGGGQGIAALIENPDGTR</sequence>
<dbReference type="InterPro" id="IPR020610">
    <property type="entry name" value="Thiolase_AS"/>
</dbReference>
<dbReference type="PROSITE" id="PS00737">
    <property type="entry name" value="THIOLASE_2"/>
    <property type="match status" value="1"/>
</dbReference>
<dbReference type="InterPro" id="IPR020613">
    <property type="entry name" value="Thiolase_CS"/>
</dbReference>
<dbReference type="PANTHER" id="PTHR18919:SF107">
    <property type="entry name" value="ACETYL-COA ACETYLTRANSFERASE, CYTOSOLIC"/>
    <property type="match status" value="1"/>
</dbReference>
<keyword evidence="3 8" id="KW-0808">Transferase</keyword>